<organism evidence="12">
    <name type="scientific">Ochromonas sp. CCMP1393</name>
    <dbReference type="NCBI Taxonomy" id="420556"/>
    <lineage>
        <taxon>Eukaryota</taxon>
        <taxon>Sar</taxon>
        <taxon>Stramenopiles</taxon>
        <taxon>Ochrophyta</taxon>
        <taxon>Chrysophyceae</taxon>
        <taxon>Chromulinales</taxon>
        <taxon>Chromulinaceae</taxon>
        <taxon>Ochromonas</taxon>
    </lineage>
</organism>
<dbReference type="PANTHER" id="PTHR11229:SF16">
    <property type="entry name" value="LARGE RIBOSOMAL SUBUNIT PROTEIN UL3C"/>
    <property type="match status" value="1"/>
</dbReference>
<evidence type="ECO:0000256" key="9">
    <source>
        <dbReference type="ARBA" id="ARBA00035213"/>
    </source>
</evidence>
<comment type="subcellular location">
    <subcellularLocation>
        <location evidence="2">Plastid</location>
        <location evidence="2">Chloroplast</location>
    </subcellularLocation>
</comment>
<dbReference type="FunFam" id="2.40.30.10:FF:000065">
    <property type="entry name" value="50S ribosomal protein L3, chloroplastic"/>
    <property type="match status" value="1"/>
</dbReference>
<feature type="region of interest" description="Disordered" evidence="11">
    <location>
        <begin position="132"/>
        <end position="168"/>
    </location>
</feature>
<geneLocation type="plastid" evidence="12"/>
<dbReference type="EMBL" id="KJ877675">
    <property type="protein sequence ID" value="AIM52727.1"/>
    <property type="molecule type" value="Genomic_DNA"/>
</dbReference>
<dbReference type="SUPFAM" id="SSF50447">
    <property type="entry name" value="Translation proteins"/>
    <property type="match status" value="1"/>
</dbReference>
<keyword evidence="6" id="KW-0694">RNA-binding</keyword>
<evidence type="ECO:0000256" key="11">
    <source>
        <dbReference type="SAM" id="MobiDB-lite"/>
    </source>
</evidence>
<evidence type="ECO:0000256" key="3">
    <source>
        <dbReference type="ARBA" id="ARBA00006540"/>
    </source>
</evidence>
<evidence type="ECO:0000313" key="12">
    <source>
        <dbReference type="EMBL" id="AIM52727.1"/>
    </source>
</evidence>
<evidence type="ECO:0000256" key="10">
    <source>
        <dbReference type="ARBA" id="ARBA00035503"/>
    </source>
</evidence>
<evidence type="ECO:0000256" key="5">
    <source>
        <dbReference type="ARBA" id="ARBA00022730"/>
    </source>
</evidence>
<dbReference type="Pfam" id="PF00297">
    <property type="entry name" value="Ribosomal_L3"/>
    <property type="match status" value="1"/>
</dbReference>
<evidence type="ECO:0000256" key="4">
    <source>
        <dbReference type="ARBA" id="ARBA00011838"/>
    </source>
</evidence>
<accession>A0A0D3MKI3</accession>
<comment type="function">
    <text evidence="1">One of the primary rRNA binding proteins, it binds directly near the 3'-end of the 23S rRNA, where it nucleates assembly of the 50S subunit.</text>
</comment>
<dbReference type="HAMAP" id="MF_01325_B">
    <property type="entry name" value="Ribosomal_uL3_B"/>
    <property type="match status" value="1"/>
</dbReference>
<keyword evidence="5" id="KW-0699">rRNA-binding</keyword>
<protein>
    <recommendedName>
        <fullName evidence="9">Large ribosomal subunit protein uL3c</fullName>
    </recommendedName>
    <alternativeName>
        <fullName evidence="10">50S ribosomal protein L3, chloroplastic</fullName>
    </alternativeName>
</protein>
<keyword evidence="8" id="KW-0687">Ribonucleoprotein</keyword>
<dbReference type="FunFam" id="3.30.160.810:FF:000001">
    <property type="entry name" value="50S ribosomal protein L3"/>
    <property type="match status" value="1"/>
</dbReference>
<evidence type="ECO:0000256" key="2">
    <source>
        <dbReference type="ARBA" id="ARBA00004229"/>
    </source>
</evidence>
<evidence type="ECO:0000256" key="7">
    <source>
        <dbReference type="ARBA" id="ARBA00022980"/>
    </source>
</evidence>
<evidence type="ECO:0000256" key="1">
    <source>
        <dbReference type="ARBA" id="ARBA00002570"/>
    </source>
</evidence>
<dbReference type="AlphaFoldDB" id="A0A0D3MKI3"/>
<dbReference type="InterPro" id="IPR019927">
    <property type="entry name" value="Ribosomal_uL3_bac/org-type"/>
</dbReference>
<comment type="subunit">
    <text evidence="4">Part of the 50S ribosomal subunit.</text>
</comment>
<proteinExistence type="inferred from homology"/>
<dbReference type="Gene3D" id="3.30.160.810">
    <property type="match status" value="1"/>
</dbReference>
<reference evidence="12" key="1">
    <citation type="journal article" date="2015" name="Sci. Rep.">
        <title>Updating algal evolutionary relationships through plastid genome sequencing: did alveolate plastids emerge through endosymbiosis of an ochrophyte?</title>
        <authorList>
            <person name="Sevcikova T."/>
            <person name="Horak A."/>
            <person name="Klimes V."/>
            <person name="Zbrankova V."/>
            <person name="Demir-Hilton E."/>
            <person name="Sudek S."/>
            <person name="Jenkins J."/>
            <person name="Schmutz J."/>
            <person name="Pribyl P."/>
            <person name="Fousek J."/>
            <person name="Vlcek C."/>
            <person name="Lang B.F."/>
            <person name="Obornik M."/>
            <person name="Worden A.Z."/>
            <person name="Elias M."/>
        </authorList>
    </citation>
    <scope>NUCLEOTIDE SEQUENCE</scope>
</reference>
<sequence length="209" mass="22753">MALGILGNKIGMTQIFDKKGNIIPVTIIKSGPCYVTQIKSEDNCGYNAIQVGYMELAPNDKKLTKPNLGHFNKANLPPFRYLKEYKIMNLENHNVGEVFSVDMFSIGENVNITGLTIGKGNTSNIKRNNFGRGPMGHGSKHHRLQGSLGAGSTPGRVFPGKKMPGRMGTEQRTVKNLEIIDIDTTENLLIVKGCIPGKSGNLVSVNLNN</sequence>
<dbReference type="InterPro" id="IPR000597">
    <property type="entry name" value="Ribosomal_uL3"/>
</dbReference>
<keyword evidence="12" id="KW-0934">Plastid</keyword>
<dbReference type="GO" id="GO:0003735">
    <property type="term" value="F:structural constituent of ribosome"/>
    <property type="evidence" value="ECO:0007669"/>
    <property type="project" value="InterPro"/>
</dbReference>
<keyword evidence="7 12" id="KW-0689">Ribosomal protein</keyword>
<evidence type="ECO:0000256" key="6">
    <source>
        <dbReference type="ARBA" id="ARBA00022884"/>
    </source>
</evidence>
<dbReference type="GO" id="GO:0009507">
    <property type="term" value="C:chloroplast"/>
    <property type="evidence" value="ECO:0007669"/>
    <property type="project" value="UniProtKB-SubCell"/>
</dbReference>
<gene>
    <name evidence="12" type="primary">rpl3</name>
</gene>
<evidence type="ECO:0000256" key="8">
    <source>
        <dbReference type="ARBA" id="ARBA00023274"/>
    </source>
</evidence>
<dbReference type="GO" id="GO:0019843">
    <property type="term" value="F:rRNA binding"/>
    <property type="evidence" value="ECO:0007669"/>
    <property type="project" value="UniProtKB-KW"/>
</dbReference>
<dbReference type="PANTHER" id="PTHR11229">
    <property type="entry name" value="50S RIBOSOMAL PROTEIN L3"/>
    <property type="match status" value="1"/>
</dbReference>
<comment type="similarity">
    <text evidence="3">Belongs to the universal ribosomal protein uL3 family.</text>
</comment>
<dbReference type="GO" id="GO:0022625">
    <property type="term" value="C:cytosolic large ribosomal subunit"/>
    <property type="evidence" value="ECO:0007669"/>
    <property type="project" value="TreeGrafter"/>
</dbReference>
<dbReference type="NCBIfam" id="TIGR03625">
    <property type="entry name" value="L3_bact"/>
    <property type="match status" value="1"/>
</dbReference>
<dbReference type="GO" id="GO:0006412">
    <property type="term" value="P:translation"/>
    <property type="evidence" value="ECO:0007669"/>
    <property type="project" value="InterPro"/>
</dbReference>
<dbReference type="Gene3D" id="2.40.30.10">
    <property type="entry name" value="Translation factors"/>
    <property type="match status" value="1"/>
</dbReference>
<name>A0A0D3MKI3_9STRA</name>
<dbReference type="InterPro" id="IPR009000">
    <property type="entry name" value="Transl_B-barrel_sf"/>
</dbReference>